<keyword evidence="8 10" id="KW-0539">Nucleus</keyword>
<gene>
    <name evidence="13" type="ORF">M6B38_227200</name>
</gene>
<accession>A0AAX6DTX1</accession>
<evidence type="ECO:0000256" key="1">
    <source>
        <dbReference type="ARBA" id="ARBA00002159"/>
    </source>
</evidence>
<dbReference type="Gene3D" id="3.10.20.90">
    <property type="entry name" value="Phosphatidylinositol 3-kinase Catalytic Subunit, Chain A, domain 1"/>
    <property type="match status" value="1"/>
</dbReference>
<evidence type="ECO:0000256" key="5">
    <source>
        <dbReference type="ARBA" id="ARBA00022491"/>
    </source>
</evidence>
<comment type="similarity">
    <text evidence="3 10">Belongs to the Aux/IAA family.</text>
</comment>
<dbReference type="PROSITE" id="PS51745">
    <property type="entry name" value="PB1"/>
    <property type="match status" value="1"/>
</dbReference>
<evidence type="ECO:0000259" key="12">
    <source>
        <dbReference type="PROSITE" id="PS51745"/>
    </source>
</evidence>
<comment type="subcellular location">
    <subcellularLocation>
        <location evidence="2 10">Nucleus</location>
    </subcellularLocation>
</comment>
<dbReference type="PANTHER" id="PTHR31734:SF8">
    <property type="entry name" value="AUXIN-RESPONSIVE PROTEIN IAA24"/>
    <property type="match status" value="1"/>
</dbReference>
<dbReference type="Pfam" id="PF02309">
    <property type="entry name" value="AUX_IAA"/>
    <property type="match status" value="2"/>
</dbReference>
<evidence type="ECO:0000313" key="14">
    <source>
        <dbReference type="Proteomes" id="UP001140949"/>
    </source>
</evidence>
<evidence type="ECO:0000256" key="4">
    <source>
        <dbReference type="ARBA" id="ARBA00011726"/>
    </source>
</evidence>
<feature type="compositionally biased region" description="Basic and acidic residues" evidence="11">
    <location>
        <begin position="43"/>
        <end position="55"/>
    </location>
</feature>
<protein>
    <recommendedName>
        <fullName evidence="10">Auxin-responsive protein</fullName>
    </recommendedName>
</protein>
<organism evidence="13 14">
    <name type="scientific">Iris pallida</name>
    <name type="common">Sweet iris</name>
    <dbReference type="NCBI Taxonomy" id="29817"/>
    <lineage>
        <taxon>Eukaryota</taxon>
        <taxon>Viridiplantae</taxon>
        <taxon>Streptophyta</taxon>
        <taxon>Embryophyta</taxon>
        <taxon>Tracheophyta</taxon>
        <taxon>Spermatophyta</taxon>
        <taxon>Magnoliopsida</taxon>
        <taxon>Liliopsida</taxon>
        <taxon>Asparagales</taxon>
        <taxon>Iridaceae</taxon>
        <taxon>Iridoideae</taxon>
        <taxon>Irideae</taxon>
        <taxon>Iris</taxon>
    </lineage>
</organism>
<reference evidence="13" key="2">
    <citation type="submission" date="2023-04" db="EMBL/GenBank/DDBJ databases">
        <authorList>
            <person name="Bruccoleri R.E."/>
            <person name="Oakeley E.J."/>
            <person name="Faust A.-M."/>
            <person name="Dessus-Babus S."/>
            <person name="Altorfer M."/>
            <person name="Burckhardt D."/>
            <person name="Oertli M."/>
            <person name="Naumann U."/>
            <person name="Petersen F."/>
            <person name="Wong J."/>
        </authorList>
    </citation>
    <scope>NUCLEOTIDE SEQUENCE</scope>
    <source>
        <strain evidence="13">GSM-AAB239-AS_SAM_17_03QT</strain>
        <tissue evidence="13">Leaf</tissue>
    </source>
</reference>
<proteinExistence type="inferred from homology"/>
<dbReference type="Proteomes" id="UP001140949">
    <property type="component" value="Unassembled WGS sequence"/>
</dbReference>
<keyword evidence="14" id="KW-1185">Reference proteome</keyword>
<evidence type="ECO:0000256" key="11">
    <source>
        <dbReference type="SAM" id="MobiDB-lite"/>
    </source>
</evidence>
<name>A0AAX6DTX1_IRIPA</name>
<keyword evidence="9 10" id="KW-0927">Auxin signaling pathway</keyword>
<dbReference type="InterPro" id="IPR053793">
    <property type="entry name" value="PB1-like"/>
</dbReference>
<keyword evidence="6 10" id="KW-0805">Transcription regulation</keyword>
<dbReference type="AlphaFoldDB" id="A0AAX6DTX1"/>
<feature type="region of interest" description="Disordered" evidence="11">
    <location>
        <begin position="1"/>
        <end position="80"/>
    </location>
</feature>
<dbReference type="FunFam" id="3.10.20.90:FF:000078">
    <property type="entry name" value="Auxin-responsive protein"/>
    <property type="match status" value="1"/>
</dbReference>
<feature type="domain" description="PB1" evidence="12">
    <location>
        <begin position="106"/>
        <end position="195"/>
    </location>
</feature>
<dbReference type="InterPro" id="IPR003311">
    <property type="entry name" value="AUX_IAA"/>
</dbReference>
<reference evidence="13" key="1">
    <citation type="journal article" date="2023" name="GigaByte">
        <title>Genome assembly of the bearded iris, Iris pallida Lam.</title>
        <authorList>
            <person name="Bruccoleri R.E."/>
            <person name="Oakeley E.J."/>
            <person name="Faust A.M.E."/>
            <person name="Altorfer M."/>
            <person name="Dessus-Babus S."/>
            <person name="Burckhardt D."/>
            <person name="Oertli M."/>
            <person name="Naumann U."/>
            <person name="Petersen F."/>
            <person name="Wong J."/>
        </authorList>
    </citation>
    <scope>NUCLEOTIDE SEQUENCE</scope>
    <source>
        <strain evidence="13">GSM-AAB239-AS_SAM_17_03QT</strain>
    </source>
</reference>
<evidence type="ECO:0000256" key="8">
    <source>
        <dbReference type="ARBA" id="ARBA00023242"/>
    </source>
</evidence>
<keyword evidence="7 10" id="KW-0804">Transcription</keyword>
<evidence type="ECO:0000256" key="3">
    <source>
        <dbReference type="ARBA" id="ARBA00006728"/>
    </source>
</evidence>
<dbReference type="PANTHER" id="PTHR31734">
    <property type="entry name" value="AUXIN-RESPONSIVE PROTEIN IAA17"/>
    <property type="match status" value="1"/>
</dbReference>
<evidence type="ECO:0000256" key="9">
    <source>
        <dbReference type="ARBA" id="ARBA00023294"/>
    </source>
</evidence>
<dbReference type="InterPro" id="IPR033389">
    <property type="entry name" value="AUX/IAA_dom"/>
</dbReference>
<evidence type="ECO:0000256" key="7">
    <source>
        <dbReference type="ARBA" id="ARBA00023163"/>
    </source>
</evidence>
<dbReference type="GO" id="GO:0005634">
    <property type="term" value="C:nucleus"/>
    <property type="evidence" value="ECO:0007669"/>
    <property type="project" value="UniProtKB-SubCell"/>
</dbReference>
<evidence type="ECO:0000256" key="6">
    <source>
        <dbReference type="ARBA" id="ARBA00023015"/>
    </source>
</evidence>
<comment type="caution">
    <text evidence="13">The sequence shown here is derived from an EMBL/GenBank/DDBJ whole genome shotgun (WGS) entry which is preliminary data.</text>
</comment>
<evidence type="ECO:0000313" key="13">
    <source>
        <dbReference type="EMBL" id="KAJ6795125.1"/>
    </source>
</evidence>
<dbReference type="GO" id="GO:0006355">
    <property type="term" value="P:regulation of DNA-templated transcription"/>
    <property type="evidence" value="ECO:0007669"/>
    <property type="project" value="InterPro"/>
</dbReference>
<comment type="subunit">
    <text evidence="4 10">Homodimers and heterodimers.</text>
</comment>
<dbReference type="SUPFAM" id="SSF54277">
    <property type="entry name" value="CAD &amp; PB1 domains"/>
    <property type="match status" value="1"/>
</dbReference>
<comment type="function">
    <text evidence="1 10">Aux/IAA proteins are short-lived transcriptional factors that function as repressors of early auxin response genes at low auxin concentrations.</text>
</comment>
<feature type="compositionally biased region" description="Basic and acidic residues" evidence="11">
    <location>
        <begin position="7"/>
        <end position="18"/>
    </location>
</feature>
<dbReference type="EMBL" id="JANAVB010042018">
    <property type="protein sequence ID" value="KAJ6795125.1"/>
    <property type="molecule type" value="Genomic_DNA"/>
</dbReference>
<evidence type="ECO:0000256" key="10">
    <source>
        <dbReference type="RuleBase" id="RU004549"/>
    </source>
</evidence>
<dbReference type="GO" id="GO:0009734">
    <property type="term" value="P:auxin-activated signaling pathway"/>
    <property type="evidence" value="ECO:0007669"/>
    <property type="project" value="UniProtKB-UniRule"/>
</dbReference>
<sequence>MEGAMGYDRDVESLKATELRLGLPGTTEERSTSTTTRAGNKRKLSEANEDARSTETKSSSEAPGLEGTGDEASPPNAKARIVGWPPVRSCMKNIFHARKTEDEARGVLVKVGMDGVPYLRKIDLKAYKGYKELREALGNMFKCFSIGNEGCSGSDYAITYEDKDGDWMLVGDVPWEMFFTSCKRLRIMRGYEARGFVPNP</sequence>
<evidence type="ECO:0000256" key="2">
    <source>
        <dbReference type="ARBA" id="ARBA00004123"/>
    </source>
</evidence>
<keyword evidence="5 10" id="KW-0678">Repressor</keyword>